<evidence type="ECO:0000256" key="2">
    <source>
        <dbReference type="ARBA" id="ARBA00023125"/>
    </source>
</evidence>
<dbReference type="AlphaFoldDB" id="A0A4V6KWG3"/>
<name>A0A4V6KWG3_9SPHI</name>
<evidence type="ECO:0000313" key="5">
    <source>
        <dbReference type="EMBL" id="VTR51088.1"/>
    </source>
</evidence>
<dbReference type="GO" id="GO:0043565">
    <property type="term" value="F:sequence-specific DNA binding"/>
    <property type="evidence" value="ECO:0007669"/>
    <property type="project" value="InterPro"/>
</dbReference>
<gene>
    <name evidence="5" type="primary">rhaS_19</name>
    <name evidence="5" type="ORF">NCTC11429_04262</name>
</gene>
<accession>A0A4V6KWG3</accession>
<dbReference type="SMART" id="SM00342">
    <property type="entry name" value="HTH_ARAC"/>
    <property type="match status" value="1"/>
</dbReference>
<dbReference type="STRING" id="1123265.GCA_000686625_02506"/>
<dbReference type="InterPro" id="IPR037923">
    <property type="entry name" value="HTH-like"/>
</dbReference>
<dbReference type="SUPFAM" id="SSF46689">
    <property type="entry name" value="Homeodomain-like"/>
    <property type="match status" value="1"/>
</dbReference>
<reference evidence="5 6" key="1">
    <citation type="submission" date="2019-05" db="EMBL/GenBank/DDBJ databases">
        <authorList>
            <consortium name="Pathogen Informatics"/>
        </authorList>
    </citation>
    <scope>NUCLEOTIDE SEQUENCE [LARGE SCALE GENOMIC DNA]</scope>
    <source>
        <strain evidence="5 6">NCTC11429</strain>
    </source>
</reference>
<organism evidence="5 6">
    <name type="scientific">Sphingobacterium thalpophilum</name>
    <dbReference type="NCBI Taxonomy" id="259"/>
    <lineage>
        <taxon>Bacteria</taxon>
        <taxon>Pseudomonadati</taxon>
        <taxon>Bacteroidota</taxon>
        <taxon>Sphingobacteriia</taxon>
        <taxon>Sphingobacteriales</taxon>
        <taxon>Sphingobacteriaceae</taxon>
        <taxon>Sphingobacterium</taxon>
    </lineage>
</organism>
<keyword evidence="2" id="KW-0238">DNA-binding</keyword>
<dbReference type="Gene3D" id="1.10.10.60">
    <property type="entry name" value="Homeodomain-like"/>
    <property type="match status" value="2"/>
</dbReference>
<dbReference type="PANTHER" id="PTHR43280">
    <property type="entry name" value="ARAC-FAMILY TRANSCRIPTIONAL REGULATOR"/>
    <property type="match status" value="1"/>
</dbReference>
<dbReference type="SUPFAM" id="SSF51215">
    <property type="entry name" value="Regulatory protein AraC"/>
    <property type="match status" value="1"/>
</dbReference>
<protein>
    <submittedName>
        <fullName evidence="5">L-rhamnose operon regulatory protein rhaS</fullName>
    </submittedName>
</protein>
<dbReference type="Pfam" id="PF12833">
    <property type="entry name" value="HTH_18"/>
    <property type="match status" value="1"/>
</dbReference>
<dbReference type="KEGG" id="stha:NCTC11429_04262"/>
<evidence type="ECO:0000259" key="4">
    <source>
        <dbReference type="PROSITE" id="PS01124"/>
    </source>
</evidence>
<keyword evidence="3" id="KW-0804">Transcription</keyword>
<dbReference type="PROSITE" id="PS01124">
    <property type="entry name" value="HTH_ARAC_FAMILY_2"/>
    <property type="match status" value="1"/>
</dbReference>
<dbReference type="InterPro" id="IPR020449">
    <property type="entry name" value="Tscrpt_reg_AraC-type_HTH"/>
</dbReference>
<evidence type="ECO:0000256" key="3">
    <source>
        <dbReference type="ARBA" id="ARBA00023163"/>
    </source>
</evidence>
<dbReference type="PRINTS" id="PR00032">
    <property type="entry name" value="HTHARAC"/>
</dbReference>
<proteinExistence type="predicted"/>
<dbReference type="EMBL" id="LR590484">
    <property type="protein sequence ID" value="VTR51088.1"/>
    <property type="molecule type" value="Genomic_DNA"/>
</dbReference>
<feature type="domain" description="HTH araC/xylS-type" evidence="4">
    <location>
        <begin position="219"/>
        <end position="325"/>
    </location>
</feature>
<keyword evidence="1" id="KW-0805">Transcription regulation</keyword>
<dbReference type="GO" id="GO:0003700">
    <property type="term" value="F:DNA-binding transcription factor activity"/>
    <property type="evidence" value="ECO:0007669"/>
    <property type="project" value="InterPro"/>
</dbReference>
<dbReference type="Proteomes" id="UP000308196">
    <property type="component" value="Chromosome"/>
</dbReference>
<dbReference type="InterPro" id="IPR018060">
    <property type="entry name" value="HTH_AraC"/>
</dbReference>
<evidence type="ECO:0000256" key="1">
    <source>
        <dbReference type="ARBA" id="ARBA00023015"/>
    </source>
</evidence>
<dbReference type="InterPro" id="IPR009057">
    <property type="entry name" value="Homeodomain-like_sf"/>
</dbReference>
<evidence type="ECO:0000313" key="6">
    <source>
        <dbReference type="Proteomes" id="UP000308196"/>
    </source>
</evidence>
<dbReference type="PANTHER" id="PTHR43280:SF32">
    <property type="entry name" value="TRANSCRIPTIONAL REGULATORY PROTEIN"/>
    <property type="match status" value="1"/>
</dbReference>
<sequence length="328" mass="38580">MKIKPVVLFSHFSYLYRTKPDIRSMKTRSDHKEIDLLRNFPELTPIYRESLDSKQIKVFNREIEDCRNYLSANRRNFYKILMITGGYGVFTLGLNKYQIDRPTIIYIHPNDIISWQKTSGESAGYYLLFKKDFINHHPMLKSTIDRLALFSDKNKSVICVEESDLPGFKQLWESMYQEQENQLGAEAIQAYIQLLMIDSARMSKTVVPEHTEDDYDHIHRFFGLLEQEIAKINYENPIKLRTAQEFADSMQLHPNYLNRILKKRTGQNVSTHIKARLLDESKALLLQTSWSLEQISYAVGFSDQPNFNFFFKKYTGVTPNTYRKTAIR</sequence>